<organism evidence="2 3">
    <name type="scientific">Novosphingobium humi</name>
    <dbReference type="NCBI Taxonomy" id="2282397"/>
    <lineage>
        <taxon>Bacteria</taxon>
        <taxon>Pseudomonadati</taxon>
        <taxon>Pseudomonadota</taxon>
        <taxon>Alphaproteobacteria</taxon>
        <taxon>Sphingomonadales</taxon>
        <taxon>Sphingomonadaceae</taxon>
        <taxon>Novosphingobium</taxon>
    </lineage>
</organism>
<feature type="transmembrane region" description="Helical" evidence="1">
    <location>
        <begin position="360"/>
        <end position="382"/>
    </location>
</feature>
<dbReference type="SUPFAM" id="SSF103473">
    <property type="entry name" value="MFS general substrate transporter"/>
    <property type="match status" value="1"/>
</dbReference>
<dbReference type="EMBL" id="CP117417">
    <property type="protein sequence ID" value="WCT77998.1"/>
    <property type="molecule type" value="Genomic_DNA"/>
</dbReference>
<keyword evidence="1" id="KW-0812">Transmembrane</keyword>
<dbReference type="InterPro" id="IPR036259">
    <property type="entry name" value="MFS_trans_sf"/>
</dbReference>
<feature type="transmembrane region" description="Helical" evidence="1">
    <location>
        <begin position="87"/>
        <end position="106"/>
    </location>
</feature>
<keyword evidence="1" id="KW-0472">Membrane</keyword>
<name>A0ABY7TXK4_9SPHN</name>
<gene>
    <name evidence="2" type="ORF">PQ457_03210</name>
</gene>
<dbReference type="Proteomes" id="UP001218231">
    <property type="component" value="Chromosome"/>
</dbReference>
<dbReference type="RefSeq" id="WP_273618346.1">
    <property type="nucleotide sequence ID" value="NZ_CP117417.1"/>
</dbReference>
<keyword evidence="3" id="KW-1185">Reference proteome</keyword>
<proteinExistence type="predicted"/>
<protein>
    <submittedName>
        <fullName evidence="2">MFS transporter</fullName>
    </submittedName>
</protein>
<dbReference type="PROSITE" id="PS51257">
    <property type="entry name" value="PROKAR_LIPOPROTEIN"/>
    <property type="match status" value="1"/>
</dbReference>
<feature type="transmembrane region" description="Helical" evidence="1">
    <location>
        <begin position="141"/>
        <end position="161"/>
    </location>
</feature>
<feature type="transmembrane region" description="Helical" evidence="1">
    <location>
        <begin position="244"/>
        <end position="263"/>
    </location>
</feature>
<feature type="transmembrane region" description="Helical" evidence="1">
    <location>
        <begin position="59"/>
        <end position="80"/>
    </location>
</feature>
<feature type="transmembrane region" description="Helical" evidence="1">
    <location>
        <begin position="270"/>
        <end position="289"/>
    </location>
</feature>
<sequence length="405" mass="41064">MRRILLAEQDGWPLERVWAGLRGCGLPAAAVLGCLQPAIDPVFLTLLSRATPLRAVDHGWVVGMTQSASALAALMVWWLGPRMPQRAVVALALGAMAAGLLTPLAVGLGGLLALRGIYGLGMGAIYARAMGGFAAARPTGAYAIVLLVQLMLATLLSLALPDLAARVGAGLALGLLGLVPLAAALALGLAREGGGARLAPPGRSATPPAGWALALANFWFICATMMVWSLCGALAVQAGHSEGLIGRAVAIGSLAGAATAIAVMRERLRVPLPVTACLVGASLLAPLVLTRPGAGTGFVLAMVLLNIGSTAIIIRCSGLASALGLDPRFRVFVAATHNLGMSAGPALGSGLLWVMPDGGLLVGAGLAVLAGVAAVVIGWRGLRHCAHWPMPRPVFAAWGRQKGLD</sequence>
<feature type="transmembrane region" description="Helical" evidence="1">
    <location>
        <begin position="167"/>
        <end position="190"/>
    </location>
</feature>
<evidence type="ECO:0000313" key="3">
    <source>
        <dbReference type="Proteomes" id="UP001218231"/>
    </source>
</evidence>
<feature type="transmembrane region" description="Helical" evidence="1">
    <location>
        <begin position="295"/>
        <end position="317"/>
    </location>
</feature>
<feature type="transmembrane region" description="Helical" evidence="1">
    <location>
        <begin position="211"/>
        <end position="238"/>
    </location>
</feature>
<keyword evidence="1" id="KW-1133">Transmembrane helix</keyword>
<reference evidence="2 3" key="1">
    <citation type="submission" date="2023-02" db="EMBL/GenBank/DDBJ databases">
        <title>Genome sequence of Novosphingobium humi KACC 19094.</title>
        <authorList>
            <person name="Kim S."/>
            <person name="Heo J."/>
            <person name="Kwon S.-W."/>
        </authorList>
    </citation>
    <scope>NUCLEOTIDE SEQUENCE [LARGE SCALE GENOMIC DNA]</scope>
    <source>
        <strain evidence="2 3">KACC 19094</strain>
    </source>
</reference>
<evidence type="ECO:0000256" key="1">
    <source>
        <dbReference type="SAM" id="Phobius"/>
    </source>
</evidence>
<evidence type="ECO:0000313" key="2">
    <source>
        <dbReference type="EMBL" id="WCT77998.1"/>
    </source>
</evidence>
<feature type="transmembrane region" description="Helical" evidence="1">
    <location>
        <begin position="20"/>
        <end position="39"/>
    </location>
</feature>
<accession>A0ABY7TXK4</accession>